<organism evidence="2 3">
    <name type="scientific">Anabas testudineus</name>
    <name type="common">Climbing perch</name>
    <name type="synonym">Anthias testudineus</name>
    <dbReference type="NCBI Taxonomy" id="64144"/>
    <lineage>
        <taxon>Eukaryota</taxon>
        <taxon>Metazoa</taxon>
        <taxon>Chordata</taxon>
        <taxon>Craniata</taxon>
        <taxon>Vertebrata</taxon>
        <taxon>Euteleostomi</taxon>
        <taxon>Actinopterygii</taxon>
        <taxon>Neopterygii</taxon>
        <taxon>Teleostei</taxon>
        <taxon>Neoteleostei</taxon>
        <taxon>Acanthomorphata</taxon>
        <taxon>Anabantaria</taxon>
        <taxon>Anabantiformes</taxon>
        <taxon>Anabantoidei</taxon>
        <taxon>Anabantidae</taxon>
        <taxon>Anabas</taxon>
    </lineage>
</organism>
<name>A0A3Q1J0A4_ANATE</name>
<dbReference type="NCBIfam" id="TIGR01571">
    <property type="entry name" value="A_thal_Cys_rich"/>
    <property type="match status" value="1"/>
</dbReference>
<dbReference type="Proteomes" id="UP000265040">
    <property type="component" value="Chromosome 4"/>
</dbReference>
<evidence type="ECO:0008006" key="4">
    <source>
        <dbReference type="Google" id="ProtNLM"/>
    </source>
</evidence>
<protein>
    <recommendedName>
        <fullName evidence="4">Plac8 onzin related protein 3</fullName>
    </recommendedName>
</protein>
<reference evidence="2 3" key="1">
    <citation type="submission" date="2021-04" db="EMBL/GenBank/DDBJ databases">
        <authorList>
            <consortium name="Wellcome Sanger Institute Data Sharing"/>
        </authorList>
    </citation>
    <scope>NUCLEOTIDE SEQUENCE [LARGE SCALE GENOMIC DNA]</scope>
</reference>
<dbReference type="Pfam" id="PF04749">
    <property type="entry name" value="PLAC8"/>
    <property type="match status" value="1"/>
</dbReference>
<dbReference type="AlphaFoldDB" id="A0A3Q1J0A4"/>
<keyword evidence="3" id="KW-1185">Reference proteome</keyword>
<dbReference type="GeneTree" id="ENSGT00940000163701"/>
<sequence>MANSSDDWSSDLFGCFSSCYGFWCCPCLAFTVSKEFEENRCFPLYDLLFPAAGLSLRVTMRNRYGIKGSLCSDVAISCFCGLCSWCQMHRELDIRKGNTSFLSAPKILLLQASYLRFLALNLSVWALTFNVHTSAASVTCATATDAFVI</sequence>
<comment type="similarity">
    <text evidence="1">Belongs to the cornifelin family.</text>
</comment>
<dbReference type="InParanoid" id="A0A3Q1J0A4"/>
<evidence type="ECO:0000313" key="2">
    <source>
        <dbReference type="Ensembl" id="ENSATEP00000028042.2"/>
    </source>
</evidence>
<dbReference type="OrthoDB" id="1045822at2759"/>
<evidence type="ECO:0000256" key="1">
    <source>
        <dbReference type="ARBA" id="ARBA00009024"/>
    </source>
</evidence>
<reference evidence="2" key="2">
    <citation type="submission" date="2025-05" db="UniProtKB">
        <authorList>
            <consortium name="Ensembl"/>
        </authorList>
    </citation>
    <scope>IDENTIFICATION</scope>
</reference>
<dbReference type="PANTHER" id="PTHR15907">
    <property type="entry name" value="DUF614 FAMILY PROTEIN-RELATED"/>
    <property type="match status" value="1"/>
</dbReference>
<proteinExistence type="inferred from homology"/>
<accession>A0A3Q1J0A4</accession>
<dbReference type="Ensembl" id="ENSATET00000073840.1">
    <property type="protein sequence ID" value="ENSATEP00000075173.1"/>
    <property type="gene ID" value="ENSATEG00000030708.1"/>
</dbReference>
<dbReference type="InterPro" id="IPR006461">
    <property type="entry name" value="PLAC_motif_containing"/>
</dbReference>
<evidence type="ECO:0000313" key="3">
    <source>
        <dbReference type="Proteomes" id="UP000265040"/>
    </source>
</evidence>
<dbReference type="Ensembl" id="ENSATET00000028481.3">
    <property type="protein sequence ID" value="ENSATEP00000028042.2"/>
    <property type="gene ID" value="ENSATEG00000029474.2"/>
</dbReference>